<evidence type="ECO:0000259" key="2">
    <source>
        <dbReference type="Pfam" id="PF18885"/>
    </source>
</evidence>
<feature type="domain" description="DUF5648" evidence="2">
    <location>
        <begin position="504"/>
        <end position="645"/>
    </location>
</feature>
<dbReference type="EMBL" id="CP058554">
    <property type="protein sequence ID" value="QMV74522.1"/>
    <property type="molecule type" value="Genomic_DNA"/>
</dbReference>
<dbReference type="SUPFAM" id="SSF50494">
    <property type="entry name" value="Trypsin-like serine proteases"/>
    <property type="match status" value="1"/>
</dbReference>
<dbReference type="InterPro" id="IPR043708">
    <property type="entry name" value="DUF5648"/>
</dbReference>
<accession>A0A7G5EKJ7</accession>
<dbReference type="InterPro" id="IPR043504">
    <property type="entry name" value="Peptidase_S1_PA_chymotrypsin"/>
</dbReference>
<evidence type="ECO:0000313" key="4">
    <source>
        <dbReference type="Proteomes" id="UP000515240"/>
    </source>
</evidence>
<dbReference type="RefSeq" id="WP_182324253.1">
    <property type="nucleotide sequence ID" value="NZ_CP058554.1"/>
</dbReference>
<dbReference type="GO" id="GO:0006508">
    <property type="term" value="P:proteolysis"/>
    <property type="evidence" value="ECO:0007669"/>
    <property type="project" value="InterPro"/>
</dbReference>
<name>A0A7G5EKJ7_9BURK</name>
<dbReference type="Gene3D" id="2.40.10.10">
    <property type="entry name" value="Trypsin-like serine proteases"/>
    <property type="match status" value="2"/>
</dbReference>
<protein>
    <submittedName>
        <fullName evidence="3">Trypsin-like peptidase domain-containing protein</fullName>
    </submittedName>
</protein>
<dbReference type="PROSITE" id="PS00134">
    <property type="entry name" value="TRYPSIN_HIS"/>
    <property type="match status" value="1"/>
</dbReference>
<dbReference type="InterPro" id="IPR018114">
    <property type="entry name" value="TRYPSIN_HIS"/>
</dbReference>
<feature type="signal peptide" evidence="1">
    <location>
        <begin position="1"/>
        <end position="24"/>
    </location>
</feature>
<feature type="chain" id="PRO_5028855941" evidence="1">
    <location>
        <begin position="25"/>
        <end position="648"/>
    </location>
</feature>
<dbReference type="AlphaFoldDB" id="A0A7G5EKJ7"/>
<dbReference type="GO" id="GO:0004252">
    <property type="term" value="F:serine-type endopeptidase activity"/>
    <property type="evidence" value="ECO:0007669"/>
    <property type="project" value="InterPro"/>
</dbReference>
<dbReference type="KEGG" id="cpis:HS961_17715"/>
<dbReference type="Pfam" id="PF18885">
    <property type="entry name" value="DUF5648"/>
    <property type="match status" value="1"/>
</dbReference>
<dbReference type="Proteomes" id="UP000515240">
    <property type="component" value="Chromosome"/>
</dbReference>
<keyword evidence="4" id="KW-1185">Reference proteome</keyword>
<organism evidence="3 4">
    <name type="scientific">Comamonas piscis</name>
    <dbReference type="NCBI Taxonomy" id="1562974"/>
    <lineage>
        <taxon>Bacteria</taxon>
        <taxon>Pseudomonadati</taxon>
        <taxon>Pseudomonadota</taxon>
        <taxon>Betaproteobacteria</taxon>
        <taxon>Burkholderiales</taxon>
        <taxon>Comamonadaceae</taxon>
        <taxon>Comamonas</taxon>
    </lineage>
</organism>
<gene>
    <name evidence="3" type="ORF">HS961_17715</name>
</gene>
<reference evidence="3 4" key="1">
    <citation type="journal article" date="2020" name="G3 (Bethesda)">
        <title>CeMbio - The Caenorhabditis elegans Microbiome Resource.</title>
        <authorList>
            <person name="Dirksen P."/>
            <person name="Assie A."/>
            <person name="Zimmermann J."/>
            <person name="Zhang F."/>
            <person name="Tietje A.M."/>
            <person name="Marsh S.A."/>
            <person name="Felix M.A."/>
            <person name="Shapira M."/>
            <person name="Kaleta C."/>
            <person name="Schulenburg H."/>
            <person name="Samuel B."/>
        </authorList>
    </citation>
    <scope>NUCLEOTIDE SEQUENCE [LARGE SCALE GENOMIC DNA]</scope>
    <source>
        <strain evidence="3 4">BIGb0172</strain>
    </source>
</reference>
<proteinExistence type="predicted"/>
<keyword evidence="1" id="KW-0732">Signal</keyword>
<sequence>MGWMAKIRVAGLVTWGSMAGMAGAALPQGLADQVFKVPALEQPAGVPLEFVRTKSMEAGLAIQPVAIDLGEWVGLKSAPQLPVHIIGASRAVQQAQSSTQTAQLLQWQPSAKGGAVAALSVRSGGAEGMRLGLVVEQLPGSAMLRLYTDHQPAAVFEISGQRVMQILQANRDAGDDSEAGRTWWTPSSSGEQVTLEIELPPGTAPDQLKVSMPEVMHIYENLSLPLGTAEADEAQEDAKSLPLGNPVECHLDVNCFTQLQTERKGVARMAYVTERLADGRYYYGLCTGSLLNDAQGSRTPYFLTAAHCMSTQTLASALETDWFYTSTRCSSNSLSPSSVNLRNGAQLLYSSANPDVTLLKLNDTPPAGAVFLGWDSSIVPDNSSVIGVHHPDGGLQKISMGTMSSRYDCSLDGESVFCTSARSTGNYYYVRWSLGLTQQGSSGSPLFNNGAVTGVLTGASEASCRANGAGAYSFYPSLNSVMPALRKWLVDAGGTQVPASGRMPVYRFYNTQNGTHFFTASAQERDAVIQGNPNYQYENIGFYASTQTAAAPNAVYRFFNNNSGSHFYTINADERGFVIANYPQFSVEGVAWYARQAQGDGSVPMYRFYNTLTGAHFYTTNPSERDFVVATYPQFLFEGVAYYVWGSQ</sequence>
<dbReference type="PANTHER" id="PTHR36234">
    <property type="entry name" value="LYSYL ENDOPEPTIDASE"/>
    <property type="match status" value="1"/>
</dbReference>
<evidence type="ECO:0000256" key="1">
    <source>
        <dbReference type="SAM" id="SignalP"/>
    </source>
</evidence>
<dbReference type="PANTHER" id="PTHR36234:SF5">
    <property type="entry name" value="LYSYL ENDOPEPTIDASE"/>
    <property type="match status" value="1"/>
</dbReference>
<dbReference type="Pfam" id="PF13365">
    <property type="entry name" value="Trypsin_2"/>
    <property type="match status" value="1"/>
</dbReference>
<evidence type="ECO:0000313" key="3">
    <source>
        <dbReference type="EMBL" id="QMV74522.1"/>
    </source>
</evidence>
<dbReference type="InterPro" id="IPR009003">
    <property type="entry name" value="Peptidase_S1_PA"/>
</dbReference>